<dbReference type="AlphaFoldDB" id="A0A7V8SY21"/>
<evidence type="ECO:0000313" key="1">
    <source>
        <dbReference type="EMBL" id="MBA0086579.1"/>
    </source>
</evidence>
<gene>
    <name evidence="1" type="ORF">HRJ53_16485</name>
</gene>
<dbReference type="SUPFAM" id="SSF51569">
    <property type="entry name" value="Aldolase"/>
    <property type="match status" value="1"/>
</dbReference>
<proteinExistence type="predicted"/>
<dbReference type="Proteomes" id="UP000567293">
    <property type="component" value="Unassembled WGS sequence"/>
</dbReference>
<accession>A0A7V8SY21</accession>
<dbReference type="EMBL" id="JACDQQ010001582">
    <property type="protein sequence ID" value="MBA0086579.1"/>
    <property type="molecule type" value="Genomic_DNA"/>
</dbReference>
<comment type="caution">
    <text evidence="1">The sequence shown here is derived from an EMBL/GenBank/DDBJ whole genome shotgun (WGS) entry which is preliminary data.</text>
</comment>
<name>A0A7V8SY21_9BACT</name>
<sequence length="210" mass="23393">MFAFGEPDLWRYFDRLLSSIDIPLMIQDVNPSGPTVTARFVSDLHNAHPHFRWIKLEEPMMSSKVVAILEATSGEVGVLEGWGGMYMLDLIPAGICGVMPGLAISDVLAKVFQLATHNDLVGAYQVHEGALPQISFSLQHIELFHHTEKRLLVARGILPSAAVRPLTLQLDRHTEERIAFLNGRILALLDQLDLPRHPSLLPSHEGVWEV</sequence>
<evidence type="ECO:0000313" key="2">
    <source>
        <dbReference type="Proteomes" id="UP000567293"/>
    </source>
</evidence>
<organism evidence="1 2">
    <name type="scientific">Candidatus Acidiferrum panamense</name>
    <dbReference type="NCBI Taxonomy" id="2741543"/>
    <lineage>
        <taxon>Bacteria</taxon>
        <taxon>Pseudomonadati</taxon>
        <taxon>Acidobacteriota</taxon>
        <taxon>Terriglobia</taxon>
        <taxon>Candidatus Acidiferrales</taxon>
        <taxon>Candidatus Acidiferrum</taxon>
    </lineage>
</organism>
<dbReference type="Gene3D" id="3.20.20.70">
    <property type="entry name" value="Aldolase class I"/>
    <property type="match status" value="1"/>
</dbReference>
<reference evidence="1" key="1">
    <citation type="submission" date="2020-06" db="EMBL/GenBank/DDBJ databases">
        <title>Legume-microbial interactions unlock mineral nutrients during tropical forest succession.</title>
        <authorList>
            <person name="Epihov D.Z."/>
        </authorList>
    </citation>
    <scope>NUCLEOTIDE SEQUENCE [LARGE SCALE GENOMIC DNA]</scope>
    <source>
        <strain evidence="1">Pan2503</strain>
    </source>
</reference>
<protein>
    <submittedName>
        <fullName evidence="1">Uncharacterized protein</fullName>
    </submittedName>
</protein>
<dbReference type="InterPro" id="IPR013785">
    <property type="entry name" value="Aldolase_TIM"/>
</dbReference>
<keyword evidence="2" id="KW-1185">Reference proteome</keyword>